<dbReference type="GO" id="GO:0051920">
    <property type="term" value="F:peroxiredoxin activity"/>
    <property type="evidence" value="ECO:0007669"/>
    <property type="project" value="InterPro"/>
</dbReference>
<dbReference type="Gene3D" id="1.20.1290.10">
    <property type="entry name" value="AhpD-like"/>
    <property type="match status" value="1"/>
</dbReference>
<dbReference type="SUPFAM" id="SSF69118">
    <property type="entry name" value="AhpD-like"/>
    <property type="match status" value="1"/>
</dbReference>
<accession>A0A1E5SLG9</accession>
<feature type="domain" description="Carboxymuconolactone decarboxylase-like" evidence="1">
    <location>
        <begin position="47"/>
        <end position="99"/>
    </location>
</feature>
<keyword evidence="3" id="KW-1185">Reference proteome</keyword>
<organism evidence="2 3">
    <name type="scientific">Roseivirga misakiensis</name>
    <dbReference type="NCBI Taxonomy" id="1563681"/>
    <lineage>
        <taxon>Bacteria</taxon>
        <taxon>Pseudomonadati</taxon>
        <taxon>Bacteroidota</taxon>
        <taxon>Cytophagia</taxon>
        <taxon>Cytophagales</taxon>
        <taxon>Roseivirgaceae</taxon>
        <taxon>Roseivirga</taxon>
    </lineage>
</organism>
<dbReference type="InterPro" id="IPR004675">
    <property type="entry name" value="AhpD_core"/>
</dbReference>
<dbReference type="PANTHER" id="PTHR35446:SF3">
    <property type="entry name" value="CMD DOMAIN-CONTAINING PROTEIN"/>
    <property type="match status" value="1"/>
</dbReference>
<evidence type="ECO:0000313" key="2">
    <source>
        <dbReference type="EMBL" id="OEJ99951.1"/>
    </source>
</evidence>
<dbReference type="Proteomes" id="UP000095552">
    <property type="component" value="Unassembled WGS sequence"/>
</dbReference>
<dbReference type="InterPro" id="IPR003779">
    <property type="entry name" value="CMD-like"/>
</dbReference>
<dbReference type="PANTHER" id="PTHR35446">
    <property type="entry name" value="SI:CH211-175M2.5"/>
    <property type="match status" value="1"/>
</dbReference>
<dbReference type="AlphaFoldDB" id="A0A1E5SLG9"/>
<keyword evidence="2" id="KW-0560">Oxidoreductase</keyword>
<dbReference type="STRING" id="1563681.BFP71_10425"/>
<name>A0A1E5SLG9_9BACT</name>
<comment type="caution">
    <text evidence="2">The sequence shown here is derived from an EMBL/GenBank/DDBJ whole genome shotgun (WGS) entry which is preliminary data.</text>
</comment>
<reference evidence="2 3" key="1">
    <citation type="submission" date="2016-08" db="EMBL/GenBank/DDBJ databases">
        <title>Draft genome of Fabibacter sp. strain SK-8.</title>
        <authorList>
            <person name="Wong S.-K."/>
            <person name="Hamasaki K."/>
            <person name="Yoshizawa S."/>
        </authorList>
    </citation>
    <scope>NUCLEOTIDE SEQUENCE [LARGE SCALE GENOMIC DNA]</scope>
    <source>
        <strain evidence="2 3">SK-8</strain>
    </source>
</reference>
<sequence length="184" mass="19970">MRTFEVPTRDQVSPEAQAIFDNLKKQVGMVPNLYATIGQSANALSSFLAFQGAQAKGTFNAKEREAVYLAVSQINGCDYCQAAHTALGKMNGFTEEETISLRKGESDNARLDAIVKLAQDITENRGRASEETVEAFFAQGFDNAALIDLIALVADKTLANYVHNLTQIAIDFPVAQPIEEPALV</sequence>
<dbReference type="EMBL" id="MDGQ01000005">
    <property type="protein sequence ID" value="OEJ99951.1"/>
    <property type="molecule type" value="Genomic_DNA"/>
</dbReference>
<gene>
    <name evidence="2" type="ORF">BFP71_10425</name>
</gene>
<dbReference type="InterPro" id="IPR029032">
    <property type="entry name" value="AhpD-like"/>
</dbReference>
<dbReference type="OrthoDB" id="9808310at2"/>
<dbReference type="RefSeq" id="WP_069835414.1">
    <property type="nucleotide sequence ID" value="NZ_MDGQ01000005.1"/>
</dbReference>
<protein>
    <submittedName>
        <fullName evidence="2">Alkylhydroperoxidase</fullName>
    </submittedName>
</protein>
<evidence type="ECO:0000259" key="1">
    <source>
        <dbReference type="Pfam" id="PF02627"/>
    </source>
</evidence>
<evidence type="ECO:0000313" key="3">
    <source>
        <dbReference type="Proteomes" id="UP000095552"/>
    </source>
</evidence>
<proteinExistence type="predicted"/>
<dbReference type="NCBIfam" id="TIGR00778">
    <property type="entry name" value="ahpD_dom"/>
    <property type="match status" value="1"/>
</dbReference>
<keyword evidence="2" id="KW-0575">Peroxidase</keyword>
<dbReference type="Pfam" id="PF02627">
    <property type="entry name" value="CMD"/>
    <property type="match status" value="1"/>
</dbReference>